<dbReference type="InterPro" id="IPR018060">
    <property type="entry name" value="HTH_AraC"/>
</dbReference>
<keyword evidence="1" id="KW-0805">Transcription regulation</keyword>
<dbReference type="Proteomes" id="UP001517247">
    <property type="component" value="Unassembled WGS sequence"/>
</dbReference>
<dbReference type="InterPro" id="IPR009057">
    <property type="entry name" value="Homeodomain-like_sf"/>
</dbReference>
<evidence type="ECO:0000256" key="1">
    <source>
        <dbReference type="ARBA" id="ARBA00023015"/>
    </source>
</evidence>
<evidence type="ECO:0000313" key="6">
    <source>
        <dbReference type="Proteomes" id="UP001517247"/>
    </source>
</evidence>
<proteinExistence type="predicted"/>
<keyword evidence="3" id="KW-0804">Transcription</keyword>
<dbReference type="Pfam" id="PF12833">
    <property type="entry name" value="HTH_18"/>
    <property type="match status" value="1"/>
</dbReference>
<evidence type="ECO:0000256" key="2">
    <source>
        <dbReference type="ARBA" id="ARBA00023125"/>
    </source>
</evidence>
<evidence type="ECO:0000256" key="3">
    <source>
        <dbReference type="ARBA" id="ARBA00023163"/>
    </source>
</evidence>
<protein>
    <submittedName>
        <fullName evidence="5">Helix-turn-helix domain-containing protein</fullName>
    </submittedName>
</protein>
<dbReference type="EMBL" id="SSHJ02000010">
    <property type="protein sequence ID" value="MFN0257782.1"/>
    <property type="molecule type" value="Genomic_DNA"/>
</dbReference>
<name>A0ABW9JD50_9SPHI</name>
<organism evidence="5 6">
    <name type="scientific">Pedobacter ureilyticus</name>
    <dbReference type="NCBI Taxonomy" id="1393051"/>
    <lineage>
        <taxon>Bacteria</taxon>
        <taxon>Pseudomonadati</taxon>
        <taxon>Bacteroidota</taxon>
        <taxon>Sphingobacteriia</taxon>
        <taxon>Sphingobacteriales</taxon>
        <taxon>Sphingobacteriaceae</taxon>
        <taxon>Pedobacter</taxon>
    </lineage>
</organism>
<dbReference type="PANTHER" id="PTHR43280:SF2">
    <property type="entry name" value="HTH-TYPE TRANSCRIPTIONAL REGULATOR EXSA"/>
    <property type="match status" value="1"/>
</dbReference>
<dbReference type="PANTHER" id="PTHR43280">
    <property type="entry name" value="ARAC-FAMILY TRANSCRIPTIONAL REGULATOR"/>
    <property type="match status" value="1"/>
</dbReference>
<keyword evidence="6" id="KW-1185">Reference proteome</keyword>
<evidence type="ECO:0000313" key="5">
    <source>
        <dbReference type="EMBL" id="MFN0257782.1"/>
    </source>
</evidence>
<sequence>MENKELLPLHMLPDIQFLAADEKLAFGEHFTNHRINFYAIVWFMEDHDVHYIDFEPFSIKRNQVFLLAKNQVHAIPAVKLPAAKVMVFSSDFFLAIEETYLKQLFLPFDNKGITISKDNLLVMEGLFSLLLTEYGDKAELPLLLKYTSSFLFLLHRFAAHRSPQLYKRNARIVALLQLIEKHFKEQKPVSFYATHFGLTAKRANEILKDAFGFSISGLSQQLLILESTRALYNGTHSIKEIAYQLGFSDQSYFSRFFRSTQDLVQKNFALSLLITHKSLAL</sequence>
<dbReference type="SMART" id="SM00342">
    <property type="entry name" value="HTH_ARAC"/>
    <property type="match status" value="1"/>
</dbReference>
<comment type="caution">
    <text evidence="5">The sequence shown here is derived from an EMBL/GenBank/DDBJ whole genome shotgun (WGS) entry which is preliminary data.</text>
</comment>
<feature type="domain" description="HTH araC/xylS-type" evidence="4">
    <location>
        <begin position="173"/>
        <end position="271"/>
    </location>
</feature>
<dbReference type="PROSITE" id="PS01124">
    <property type="entry name" value="HTH_ARAC_FAMILY_2"/>
    <property type="match status" value="1"/>
</dbReference>
<dbReference type="RefSeq" id="WP_211659923.1">
    <property type="nucleotide sequence ID" value="NZ_SSHJ02000010.1"/>
</dbReference>
<dbReference type="SUPFAM" id="SSF46689">
    <property type="entry name" value="Homeodomain-like"/>
    <property type="match status" value="1"/>
</dbReference>
<accession>A0ABW9JD50</accession>
<reference evidence="5 6" key="1">
    <citation type="submission" date="2024-12" db="EMBL/GenBank/DDBJ databases">
        <authorList>
            <person name="Hu S."/>
        </authorList>
    </citation>
    <scope>NUCLEOTIDE SEQUENCE [LARGE SCALE GENOMIC DNA]</scope>
    <source>
        <strain evidence="5 6">THG-T11</strain>
    </source>
</reference>
<evidence type="ECO:0000259" key="4">
    <source>
        <dbReference type="PROSITE" id="PS01124"/>
    </source>
</evidence>
<dbReference type="Gene3D" id="1.10.10.60">
    <property type="entry name" value="Homeodomain-like"/>
    <property type="match status" value="1"/>
</dbReference>
<gene>
    <name evidence="5" type="ORF">E6A44_019515</name>
</gene>
<keyword evidence="2" id="KW-0238">DNA-binding</keyword>